<feature type="region of interest" description="Disordered" evidence="2">
    <location>
        <begin position="23"/>
        <end position="69"/>
    </location>
</feature>
<dbReference type="HOGENOM" id="CLU_062592_5_2_11"/>
<dbReference type="GO" id="GO:0016787">
    <property type="term" value="F:hydrolase activity"/>
    <property type="evidence" value="ECO:0007669"/>
    <property type="project" value="UniProtKB-KW"/>
</dbReference>
<keyword evidence="3" id="KW-0732">Signal</keyword>
<dbReference type="NCBIfam" id="NF033748">
    <property type="entry name" value="class_F_sortase"/>
    <property type="match status" value="1"/>
</dbReference>
<proteinExistence type="predicted"/>
<protein>
    <submittedName>
        <fullName evidence="4">Peptidase C60 sortase A and B</fullName>
    </submittedName>
</protein>
<dbReference type="SUPFAM" id="SSF63817">
    <property type="entry name" value="Sortase"/>
    <property type="match status" value="1"/>
</dbReference>
<evidence type="ECO:0000313" key="4">
    <source>
        <dbReference type="EMBL" id="ADP83893.1"/>
    </source>
</evidence>
<feature type="compositionally biased region" description="Gly residues" evidence="2">
    <location>
        <begin position="42"/>
        <end position="65"/>
    </location>
</feature>
<evidence type="ECO:0000256" key="1">
    <source>
        <dbReference type="ARBA" id="ARBA00022801"/>
    </source>
</evidence>
<dbReference type="Pfam" id="PF04203">
    <property type="entry name" value="Sortase"/>
    <property type="match status" value="1"/>
</dbReference>
<dbReference type="AlphaFoldDB" id="E3IYE8"/>
<dbReference type="InParanoid" id="E3IYE8"/>
<evidence type="ECO:0000256" key="3">
    <source>
        <dbReference type="SAM" id="SignalP"/>
    </source>
</evidence>
<evidence type="ECO:0000256" key="2">
    <source>
        <dbReference type="SAM" id="MobiDB-lite"/>
    </source>
</evidence>
<dbReference type="KEGG" id="fri:FraEuI1c_5909"/>
<dbReference type="EMBL" id="CP002299">
    <property type="protein sequence ID" value="ADP83893.1"/>
    <property type="molecule type" value="Genomic_DNA"/>
</dbReference>
<dbReference type="STRING" id="298654.FraEuI1c_5909"/>
<dbReference type="InterPro" id="IPR023365">
    <property type="entry name" value="Sortase_dom-sf"/>
</dbReference>
<feature type="chain" id="PRO_5003172222" evidence="3">
    <location>
        <begin position="20"/>
        <end position="214"/>
    </location>
</feature>
<reference evidence="4 5" key="1">
    <citation type="submission" date="2010-10" db="EMBL/GenBank/DDBJ databases">
        <title>Complete sequence of Frankia sp. EuI1c.</title>
        <authorList>
            <consortium name="US DOE Joint Genome Institute"/>
            <person name="Lucas S."/>
            <person name="Copeland A."/>
            <person name="Lapidus A."/>
            <person name="Cheng J.-F."/>
            <person name="Bruce D."/>
            <person name="Goodwin L."/>
            <person name="Pitluck S."/>
            <person name="Chertkov O."/>
            <person name="Detter J.C."/>
            <person name="Han C."/>
            <person name="Tapia R."/>
            <person name="Land M."/>
            <person name="Hauser L."/>
            <person name="Jeffries C."/>
            <person name="Kyrpides N."/>
            <person name="Ivanova N."/>
            <person name="Mikhailova N."/>
            <person name="Beauchemin N."/>
            <person name="Sen A."/>
            <person name="Sur S.A."/>
            <person name="Gtari M."/>
            <person name="Wall L."/>
            <person name="Tisa L."/>
            <person name="Woyke T."/>
        </authorList>
    </citation>
    <scope>NUCLEOTIDE SEQUENCE [LARGE SCALE GENOMIC DNA]</scope>
    <source>
        <strain evidence="5">DSM 45817 / CECT 9037 / EuI1c</strain>
    </source>
</reference>
<sequence precursor="true">MVIALVLASASLAACGARAGAGRVPATTAPARNGAEPTSAGGAAGSGSDGAVGSGAVGSGSGSGAAGKAADPVRLTVPDIGVAAPVVPLDLDAAGRLLAPTGFSEVGWNHAGPEPGDDGVAVIAGHVDSKTGPAVFYRLNRLRPGGLVLVQRADGTTAKFVVDRAAEYSKANFPDQEVYHSGTGAQLRLITCGGVFDHTTGHYVDNVVVFAHLV</sequence>
<dbReference type="OrthoDB" id="525039at2"/>
<accession>E3IYE8</accession>
<dbReference type="CDD" id="cd05829">
    <property type="entry name" value="Sortase_F"/>
    <property type="match status" value="1"/>
</dbReference>
<dbReference type="eggNOG" id="COG3764">
    <property type="taxonomic scope" value="Bacteria"/>
</dbReference>
<keyword evidence="1" id="KW-0378">Hydrolase</keyword>
<name>E3IYE8_PSEI1</name>
<organism evidence="4 5">
    <name type="scientific">Pseudofrankia inefficax (strain DSM 45817 / CECT 9037 / DDB 130130 / EuI1c)</name>
    <name type="common">Frankia inefficax</name>
    <dbReference type="NCBI Taxonomy" id="298654"/>
    <lineage>
        <taxon>Bacteria</taxon>
        <taxon>Bacillati</taxon>
        <taxon>Actinomycetota</taxon>
        <taxon>Actinomycetes</taxon>
        <taxon>Frankiales</taxon>
        <taxon>Frankiaceae</taxon>
        <taxon>Pseudofrankia</taxon>
    </lineage>
</organism>
<evidence type="ECO:0000313" key="5">
    <source>
        <dbReference type="Proteomes" id="UP000002484"/>
    </source>
</evidence>
<gene>
    <name evidence="4" type="ordered locus">FraEuI1c_5909</name>
</gene>
<feature type="compositionally biased region" description="Low complexity" evidence="2">
    <location>
        <begin position="23"/>
        <end position="32"/>
    </location>
</feature>
<keyword evidence="5" id="KW-1185">Reference proteome</keyword>
<dbReference type="InterPro" id="IPR042001">
    <property type="entry name" value="Sortase_F"/>
</dbReference>
<feature type="signal peptide" evidence="3">
    <location>
        <begin position="1"/>
        <end position="19"/>
    </location>
</feature>
<dbReference type="InterPro" id="IPR005754">
    <property type="entry name" value="Sortase"/>
</dbReference>
<dbReference type="Proteomes" id="UP000002484">
    <property type="component" value="Chromosome"/>
</dbReference>
<dbReference type="Gene3D" id="2.40.260.10">
    <property type="entry name" value="Sortase"/>
    <property type="match status" value="1"/>
</dbReference>